<comment type="caution">
    <text evidence="2">The sequence shown here is derived from an EMBL/GenBank/DDBJ whole genome shotgun (WGS) entry which is preliminary data.</text>
</comment>
<dbReference type="GO" id="GO:0006281">
    <property type="term" value="P:DNA repair"/>
    <property type="evidence" value="ECO:0007669"/>
    <property type="project" value="InterPro"/>
</dbReference>
<dbReference type="GO" id="GO:0003684">
    <property type="term" value="F:damaged DNA binding"/>
    <property type="evidence" value="ECO:0007669"/>
    <property type="project" value="InterPro"/>
</dbReference>
<dbReference type="EMBL" id="LROU01000118">
    <property type="protein sequence ID" value="KYF34479.1"/>
    <property type="molecule type" value="Genomic_DNA"/>
</dbReference>
<dbReference type="PATRIC" id="fig|28037.235.peg.1499"/>
<feature type="region of interest" description="Disordered" evidence="1">
    <location>
        <begin position="28"/>
        <end position="48"/>
    </location>
</feature>
<accession>A0A150NLY5</accession>
<dbReference type="AlphaFoldDB" id="A0A150NLY5"/>
<evidence type="ECO:0000313" key="3">
    <source>
        <dbReference type="Proteomes" id="UP000075442"/>
    </source>
</evidence>
<feature type="compositionally biased region" description="Polar residues" evidence="1">
    <location>
        <begin position="33"/>
        <end position="48"/>
    </location>
</feature>
<organism evidence="2 3">
    <name type="scientific">Streptococcus mitis</name>
    <dbReference type="NCBI Taxonomy" id="28037"/>
    <lineage>
        <taxon>Bacteria</taxon>
        <taxon>Bacillati</taxon>
        <taxon>Bacillota</taxon>
        <taxon>Bacilli</taxon>
        <taxon>Lactobacillales</taxon>
        <taxon>Streptococcaceae</taxon>
        <taxon>Streptococcus</taxon>
        <taxon>Streptococcus mitis group</taxon>
    </lineage>
</organism>
<evidence type="ECO:0000313" key="2">
    <source>
        <dbReference type="EMBL" id="KYF34479.1"/>
    </source>
</evidence>
<name>A0A150NLY5_STRMT</name>
<reference evidence="2 3" key="1">
    <citation type="submission" date="2016-01" db="EMBL/GenBank/DDBJ databases">
        <title>Highly variable Streptococcus oralis 1 are common among viridans streptococci isolated from primates.</title>
        <authorList>
            <person name="Denapaite D."/>
            <person name="Rieger M."/>
            <person name="Koendgen S."/>
            <person name="Brueckner R."/>
            <person name="Ochigava I."/>
            <person name="Kappeler P."/>
            <person name="Maetz-Rensing K."/>
            <person name="Leendertz F."/>
        </authorList>
    </citation>
    <scope>NUCLEOTIDE SEQUENCE [LARGE SCALE GENOMIC DNA]</scope>
    <source>
        <strain evidence="2 3">M3-1</strain>
    </source>
</reference>
<protein>
    <submittedName>
        <fullName evidence="2">Uncharacterized protein</fullName>
    </submittedName>
</protein>
<gene>
    <name evidence="2" type="ORF">SMIM3I_01602</name>
</gene>
<proteinExistence type="predicted"/>
<evidence type="ECO:0000256" key="1">
    <source>
        <dbReference type="SAM" id="MobiDB-lite"/>
    </source>
</evidence>
<sequence length="48" mass="5552">MAEQVAIRLRRAGKKTTVVSIHVGYSKQENKKSINTQKKSNQLIRRTR</sequence>
<dbReference type="Proteomes" id="UP000075442">
    <property type="component" value="Unassembled WGS sequence"/>
</dbReference>